<evidence type="ECO:0000256" key="1">
    <source>
        <dbReference type="ARBA" id="ARBA00001946"/>
    </source>
</evidence>
<dbReference type="EC" id="2.5.1.1" evidence="5"/>
<feature type="compositionally biased region" description="Low complexity" evidence="20">
    <location>
        <begin position="61"/>
        <end position="78"/>
    </location>
</feature>
<dbReference type="OrthoDB" id="6921389at2759"/>
<evidence type="ECO:0000256" key="3">
    <source>
        <dbReference type="ARBA" id="ARBA00012382"/>
    </source>
</evidence>
<evidence type="ECO:0000256" key="15">
    <source>
        <dbReference type="ARBA" id="ARBA00033096"/>
    </source>
</evidence>
<evidence type="ECO:0000256" key="16">
    <source>
        <dbReference type="ARBA" id="ARBA00048119"/>
    </source>
</evidence>
<comment type="catalytic activity">
    <reaction evidence="16">
        <text>isopentenyl diphosphate + (2E,6E)-farnesyl diphosphate = (2E,6E,10E)-geranylgeranyl diphosphate + diphosphate</text>
        <dbReference type="Rhea" id="RHEA:17653"/>
        <dbReference type="ChEBI" id="CHEBI:33019"/>
        <dbReference type="ChEBI" id="CHEBI:58756"/>
        <dbReference type="ChEBI" id="CHEBI:128769"/>
        <dbReference type="ChEBI" id="CHEBI:175763"/>
        <dbReference type="EC" id="2.5.1.29"/>
    </reaction>
</comment>
<dbReference type="GO" id="GO:0043386">
    <property type="term" value="P:mycotoxin biosynthetic process"/>
    <property type="evidence" value="ECO:0007669"/>
    <property type="project" value="UniProtKB-ARBA"/>
</dbReference>
<dbReference type="AlphaFoldDB" id="A0A397HKV8"/>
<name>A0A397HKV8_ASPTH</name>
<reference evidence="21" key="1">
    <citation type="submission" date="2018-08" db="EMBL/GenBank/DDBJ databases">
        <title>Draft genome sequence of azole-resistant Aspergillus thermomutatus (Neosartorya pseudofischeri) strain HMR AF 39, isolated from a human nasal aspirate.</title>
        <authorList>
            <person name="Parent-Michaud M."/>
            <person name="Dufresne P.J."/>
            <person name="Fournier E."/>
            <person name="Martineau C."/>
            <person name="Moreira S."/>
            <person name="Perkins V."/>
            <person name="De Repentigny L."/>
            <person name="Dufresne S.F."/>
        </authorList>
    </citation>
    <scope>NUCLEOTIDE SEQUENCE [LARGE SCALE GENOMIC DNA]</scope>
    <source>
        <strain evidence="21">HMR AF 39</strain>
    </source>
</reference>
<feature type="region of interest" description="Disordered" evidence="20">
    <location>
        <begin position="1"/>
        <end position="87"/>
    </location>
</feature>
<evidence type="ECO:0000256" key="6">
    <source>
        <dbReference type="ARBA" id="ARBA00022679"/>
    </source>
</evidence>
<dbReference type="CDD" id="cd00685">
    <property type="entry name" value="Trans_IPPS_HT"/>
    <property type="match status" value="1"/>
</dbReference>
<dbReference type="SFLD" id="SFLDS00005">
    <property type="entry name" value="Isoprenoid_Synthase_Type_I"/>
    <property type="match status" value="1"/>
</dbReference>
<dbReference type="GO" id="GO:0046872">
    <property type="term" value="F:metal ion binding"/>
    <property type="evidence" value="ECO:0007669"/>
    <property type="project" value="UniProtKB-KW"/>
</dbReference>
<keyword evidence="8" id="KW-0460">Magnesium</keyword>
<dbReference type="EC" id="2.5.1.10" evidence="4"/>
<dbReference type="RefSeq" id="XP_026617213.1">
    <property type="nucleotide sequence ID" value="XM_026761531.1"/>
</dbReference>
<dbReference type="GeneID" id="38129886"/>
<dbReference type="GO" id="GO:0004161">
    <property type="term" value="F:dimethylallyltranstransferase activity"/>
    <property type="evidence" value="ECO:0007669"/>
    <property type="project" value="UniProtKB-EC"/>
</dbReference>
<evidence type="ECO:0000256" key="19">
    <source>
        <dbReference type="RuleBase" id="RU004466"/>
    </source>
</evidence>
<dbReference type="Pfam" id="PF00348">
    <property type="entry name" value="polyprenyl_synt"/>
    <property type="match status" value="1"/>
</dbReference>
<keyword evidence="9" id="KW-0414">Isoprene biosynthesis</keyword>
<dbReference type="EC" id="2.5.1.29" evidence="3"/>
<dbReference type="GO" id="GO:0046165">
    <property type="term" value="P:alcohol biosynthetic process"/>
    <property type="evidence" value="ECO:0007669"/>
    <property type="project" value="UniProtKB-ARBA"/>
</dbReference>
<evidence type="ECO:0000256" key="8">
    <source>
        <dbReference type="ARBA" id="ARBA00022842"/>
    </source>
</evidence>
<proteinExistence type="inferred from homology"/>
<evidence type="ECO:0000256" key="14">
    <source>
        <dbReference type="ARBA" id="ARBA00032873"/>
    </source>
</evidence>
<evidence type="ECO:0000313" key="22">
    <source>
        <dbReference type="Proteomes" id="UP000215305"/>
    </source>
</evidence>
<dbReference type="VEuPathDB" id="FungiDB:CDV56_107912"/>
<evidence type="ECO:0000256" key="2">
    <source>
        <dbReference type="ARBA" id="ARBA00006706"/>
    </source>
</evidence>
<comment type="similarity">
    <text evidence="2 19">Belongs to the FPP/GGPP synthase family.</text>
</comment>
<dbReference type="PROSITE" id="PS00444">
    <property type="entry name" value="POLYPRENYL_SYNTHASE_2"/>
    <property type="match status" value="1"/>
</dbReference>
<dbReference type="EMBL" id="NKHU02000028">
    <property type="protein sequence ID" value="RHZ63607.1"/>
    <property type="molecule type" value="Genomic_DNA"/>
</dbReference>
<dbReference type="PANTHER" id="PTHR12001">
    <property type="entry name" value="GERANYLGERANYL PYROPHOSPHATE SYNTHASE"/>
    <property type="match status" value="1"/>
</dbReference>
<dbReference type="Gene3D" id="1.10.600.10">
    <property type="entry name" value="Farnesyl Diphosphate Synthase"/>
    <property type="match status" value="1"/>
</dbReference>
<sequence>MAPALDSAVEPPTEYKEMPFSRAQEDLPQYQGAGCMTPEKEIHTEYFSPRGSHSTHRSHDSIASSSLSLDDSQMSESDTPSNGFYDDPGTIDEKLSMYWKAANETVIREPYDYIAGIPGKEIRRKILDAFNHWYKVDEQSCQAIAATVGMAHNASLLIDDIQDSSKLRRGVPCAHEVYGIAQTINSANYVYFLAQDQLFRLRNWPQAIAVFNEEMVNLHRGQGMELFWRDNLLPPSTDDYLQMIANKTGGLFRMAVRLLQTCSKHAVDVEQLVDVLGLYFQILDDYKNVKEEKMAAQKGFFEDLTEGKFSFPICHAIRGGNRNRDILLDMMRLKTDDMGVKLEAVRILEAAGSLDYTREVLYGLDRKARSLLREFRTSNPSMEALLDAMLSSLQACH</sequence>
<evidence type="ECO:0000256" key="20">
    <source>
        <dbReference type="SAM" id="MobiDB-lite"/>
    </source>
</evidence>
<evidence type="ECO:0000256" key="11">
    <source>
        <dbReference type="ARBA" id="ARBA00032380"/>
    </source>
</evidence>
<comment type="caution">
    <text evidence="21">The sequence shown here is derived from an EMBL/GenBank/DDBJ whole genome shotgun (WGS) entry which is preliminary data.</text>
</comment>
<evidence type="ECO:0000256" key="18">
    <source>
        <dbReference type="ARBA" id="ARBA00049399"/>
    </source>
</evidence>
<dbReference type="PANTHER" id="PTHR12001:SF44">
    <property type="entry name" value="GERANYLGERANYL PYROPHOSPHATE SYNTHASE"/>
    <property type="match status" value="1"/>
</dbReference>
<keyword evidence="7" id="KW-0479">Metal-binding</keyword>
<evidence type="ECO:0000313" key="21">
    <source>
        <dbReference type="EMBL" id="RHZ63607.1"/>
    </source>
</evidence>
<feature type="compositionally biased region" description="Basic and acidic residues" evidence="20">
    <location>
        <begin position="13"/>
        <end position="25"/>
    </location>
</feature>
<dbReference type="InterPro" id="IPR033749">
    <property type="entry name" value="Polyprenyl_synt_CS"/>
</dbReference>
<dbReference type="InterPro" id="IPR000092">
    <property type="entry name" value="Polyprenyl_synt"/>
</dbReference>
<evidence type="ECO:0000256" key="12">
    <source>
        <dbReference type="ARBA" id="ARBA00032424"/>
    </source>
</evidence>
<evidence type="ECO:0000256" key="7">
    <source>
        <dbReference type="ARBA" id="ARBA00022723"/>
    </source>
</evidence>
<dbReference type="SUPFAM" id="SSF48576">
    <property type="entry name" value="Terpenoid synthases"/>
    <property type="match status" value="1"/>
</dbReference>
<accession>A0A397HKV8</accession>
<evidence type="ECO:0000256" key="13">
    <source>
        <dbReference type="ARBA" id="ARBA00032448"/>
    </source>
</evidence>
<comment type="catalytic activity">
    <reaction evidence="17">
        <text>isopentenyl diphosphate + dimethylallyl diphosphate = (2E)-geranyl diphosphate + diphosphate</text>
        <dbReference type="Rhea" id="RHEA:22408"/>
        <dbReference type="ChEBI" id="CHEBI:33019"/>
        <dbReference type="ChEBI" id="CHEBI:57623"/>
        <dbReference type="ChEBI" id="CHEBI:58057"/>
        <dbReference type="ChEBI" id="CHEBI:128769"/>
        <dbReference type="EC" id="2.5.1.1"/>
    </reaction>
</comment>
<keyword evidence="6 19" id="KW-0808">Transferase</keyword>
<evidence type="ECO:0000256" key="5">
    <source>
        <dbReference type="ARBA" id="ARBA00012833"/>
    </source>
</evidence>
<dbReference type="GO" id="GO:0004311">
    <property type="term" value="F:geranylgeranyl diphosphate synthase activity"/>
    <property type="evidence" value="ECO:0007669"/>
    <property type="project" value="UniProtKB-EC"/>
</dbReference>
<evidence type="ECO:0000256" key="17">
    <source>
        <dbReference type="ARBA" id="ARBA00049291"/>
    </source>
</evidence>
<protein>
    <recommendedName>
        <fullName evidence="14">(2E,6E)-farnesyl diphosphate synthase</fullName>
        <ecNumber evidence="5">2.5.1.1</ecNumber>
        <ecNumber evidence="4">2.5.1.10</ecNumber>
        <ecNumber evidence="3">2.5.1.29</ecNumber>
    </recommendedName>
    <alternativeName>
        <fullName evidence="13">Dimethylallyltranstransferase</fullName>
    </alternativeName>
    <alternativeName>
        <fullName evidence="12">Farnesyl diphosphate synthase</fullName>
    </alternativeName>
    <alternativeName>
        <fullName evidence="10">Farnesyltranstransferase</fullName>
    </alternativeName>
    <alternativeName>
        <fullName evidence="15">Geranylgeranyl diphosphate synthase</fullName>
    </alternativeName>
    <alternativeName>
        <fullName evidence="11">Geranyltranstransferase</fullName>
    </alternativeName>
</protein>
<dbReference type="InterPro" id="IPR008949">
    <property type="entry name" value="Isoprenoid_synthase_dom_sf"/>
</dbReference>
<dbReference type="Proteomes" id="UP000215305">
    <property type="component" value="Unassembled WGS sequence"/>
</dbReference>
<gene>
    <name evidence="21" type="ORF">CDV56_107912</name>
</gene>
<dbReference type="STRING" id="41047.A0A397HKV8"/>
<comment type="catalytic activity">
    <reaction evidence="18">
        <text>isopentenyl diphosphate + (2E)-geranyl diphosphate = (2E,6E)-farnesyl diphosphate + diphosphate</text>
        <dbReference type="Rhea" id="RHEA:19361"/>
        <dbReference type="ChEBI" id="CHEBI:33019"/>
        <dbReference type="ChEBI" id="CHEBI:58057"/>
        <dbReference type="ChEBI" id="CHEBI:128769"/>
        <dbReference type="ChEBI" id="CHEBI:175763"/>
        <dbReference type="EC" id="2.5.1.10"/>
    </reaction>
</comment>
<dbReference type="PROSITE" id="PS00723">
    <property type="entry name" value="POLYPRENYL_SYNTHASE_1"/>
    <property type="match status" value="1"/>
</dbReference>
<dbReference type="FunFam" id="1.10.600.10:FF:000030">
    <property type="entry name" value="Geranylgeranyl pyrophosphate synthase"/>
    <property type="match status" value="1"/>
</dbReference>
<evidence type="ECO:0000256" key="9">
    <source>
        <dbReference type="ARBA" id="ARBA00023229"/>
    </source>
</evidence>
<dbReference type="GO" id="GO:0008299">
    <property type="term" value="P:isoprenoid biosynthetic process"/>
    <property type="evidence" value="ECO:0007669"/>
    <property type="project" value="UniProtKB-KW"/>
</dbReference>
<dbReference type="GO" id="GO:0004337">
    <property type="term" value="F:(2E,6E)-farnesyl diphosphate synthase activity"/>
    <property type="evidence" value="ECO:0007669"/>
    <property type="project" value="UniProtKB-EC"/>
</dbReference>
<keyword evidence="22" id="KW-1185">Reference proteome</keyword>
<evidence type="ECO:0000256" key="4">
    <source>
        <dbReference type="ARBA" id="ARBA00012439"/>
    </source>
</evidence>
<organism evidence="21 22">
    <name type="scientific">Aspergillus thermomutatus</name>
    <name type="common">Neosartorya pseudofischeri</name>
    <dbReference type="NCBI Taxonomy" id="41047"/>
    <lineage>
        <taxon>Eukaryota</taxon>
        <taxon>Fungi</taxon>
        <taxon>Dikarya</taxon>
        <taxon>Ascomycota</taxon>
        <taxon>Pezizomycotina</taxon>
        <taxon>Eurotiomycetes</taxon>
        <taxon>Eurotiomycetidae</taxon>
        <taxon>Eurotiales</taxon>
        <taxon>Aspergillaceae</taxon>
        <taxon>Aspergillus</taxon>
        <taxon>Aspergillus subgen. Fumigati</taxon>
    </lineage>
</organism>
<comment type="cofactor">
    <cofactor evidence="1">
        <name>Mg(2+)</name>
        <dbReference type="ChEBI" id="CHEBI:18420"/>
    </cofactor>
</comment>
<evidence type="ECO:0000256" key="10">
    <source>
        <dbReference type="ARBA" id="ARBA00032052"/>
    </source>
</evidence>